<evidence type="ECO:0000256" key="1">
    <source>
        <dbReference type="ARBA" id="ARBA00022614"/>
    </source>
</evidence>
<dbReference type="SUPFAM" id="SSF52058">
    <property type="entry name" value="L domain-like"/>
    <property type="match status" value="1"/>
</dbReference>
<dbReference type="RefSeq" id="XP_068353807.1">
    <property type="nucleotide sequence ID" value="XM_068508576.1"/>
</dbReference>
<dbReference type="VEuPathDB" id="TrichDB:TRFO_32582"/>
<accession>A0A1J4JNG3</accession>
<protein>
    <recommendedName>
        <fullName evidence="6">IQ calmodulin-binding motif family protein</fullName>
    </recommendedName>
</protein>
<proteinExistence type="predicted"/>
<evidence type="ECO:0008006" key="6">
    <source>
        <dbReference type="Google" id="ProtNLM"/>
    </source>
</evidence>
<dbReference type="InterPro" id="IPR001611">
    <property type="entry name" value="Leu-rich_rpt"/>
</dbReference>
<dbReference type="CDD" id="cd23767">
    <property type="entry name" value="IQCD"/>
    <property type="match status" value="1"/>
</dbReference>
<keyword evidence="1" id="KW-0433">Leucine-rich repeat</keyword>
<dbReference type="Gene3D" id="1.20.5.190">
    <property type="match status" value="1"/>
</dbReference>
<feature type="compositionally biased region" description="Low complexity" evidence="3">
    <location>
        <begin position="1050"/>
        <end position="1068"/>
    </location>
</feature>
<dbReference type="Gene3D" id="3.80.10.10">
    <property type="entry name" value="Ribonuclease Inhibitor"/>
    <property type="match status" value="1"/>
</dbReference>
<name>A0A1J4JNG3_9EUKA</name>
<evidence type="ECO:0000313" key="5">
    <source>
        <dbReference type="Proteomes" id="UP000179807"/>
    </source>
</evidence>
<dbReference type="PANTHER" id="PTHR15454">
    <property type="entry name" value="NISCHARIN RELATED"/>
    <property type="match status" value="1"/>
</dbReference>
<dbReference type="Proteomes" id="UP000179807">
    <property type="component" value="Unassembled WGS sequence"/>
</dbReference>
<evidence type="ECO:0000256" key="2">
    <source>
        <dbReference type="ARBA" id="ARBA00022737"/>
    </source>
</evidence>
<dbReference type="InterPro" id="IPR000048">
    <property type="entry name" value="IQ_motif_EF-hand-BS"/>
</dbReference>
<feature type="region of interest" description="Disordered" evidence="3">
    <location>
        <begin position="1029"/>
        <end position="1075"/>
    </location>
</feature>
<dbReference type="PROSITE" id="PS51450">
    <property type="entry name" value="LRR"/>
    <property type="match status" value="1"/>
</dbReference>
<keyword evidence="5" id="KW-1185">Reference proteome</keyword>
<evidence type="ECO:0000256" key="3">
    <source>
        <dbReference type="SAM" id="MobiDB-lite"/>
    </source>
</evidence>
<keyword evidence="2" id="KW-0677">Repeat</keyword>
<evidence type="ECO:0000313" key="4">
    <source>
        <dbReference type="EMBL" id="OHT00671.1"/>
    </source>
</evidence>
<feature type="region of interest" description="Disordered" evidence="3">
    <location>
        <begin position="943"/>
        <end position="964"/>
    </location>
</feature>
<dbReference type="Pfam" id="PF00612">
    <property type="entry name" value="IQ"/>
    <property type="match status" value="2"/>
</dbReference>
<feature type="region of interest" description="Disordered" evidence="3">
    <location>
        <begin position="885"/>
        <end position="906"/>
    </location>
</feature>
<organism evidence="4 5">
    <name type="scientific">Tritrichomonas foetus</name>
    <dbReference type="NCBI Taxonomy" id="1144522"/>
    <lineage>
        <taxon>Eukaryota</taxon>
        <taxon>Metamonada</taxon>
        <taxon>Parabasalia</taxon>
        <taxon>Tritrichomonadida</taxon>
        <taxon>Tritrichomonadidae</taxon>
        <taxon>Tritrichomonas</taxon>
    </lineage>
</organism>
<dbReference type="SMART" id="SM00015">
    <property type="entry name" value="IQ"/>
    <property type="match status" value="2"/>
</dbReference>
<dbReference type="EMBL" id="MLAK01000944">
    <property type="protein sequence ID" value="OHT00671.1"/>
    <property type="molecule type" value="Genomic_DNA"/>
</dbReference>
<sequence length="1427" mass="163632">MAAPEASVLTKDLIYEAADLPKSIPYDQIRFIGISLQSFTDLSLLTELTNLRIVTFRLCGFTEFPPELFKIPTLISIDLSGNAITTLPEPENFSPLVNVRQLNFSENNISNIQEIPKLVHLINLKHLILTGNICLSANDAFNQIVATFPKLIVLNDMIITSQHRGYIENSAQFDSQSCLPLSKIDDYFFLYVKYMHSSSAERFVRRSNAEFFCLSKVIRRYSAADKIQSVFRGYLKRRVFKKMKNSAIFIQLFIKFWYYKRMKAANLIQITFLHYKLRLKIKTIVNARKIQATWRRYKTRQECLISIFEKNEKICFFVSENHLNLLKRFAEDYKFHLPDKEEPSKYYVIRLGEPIPQKLPGSPLVYYVMDKSALIRPKNNRKNTQDSVWCGHDHSENNLVTRVSKDGVNYTAKCVYNTVPYRPYIVDKRAVKLPKYEQLICCTYDDPNEFGQIIRQLCANRPPGLRLFTEKNILSVSAYLMVQSSCRSFMVRSKIFRNMKKTALELRAARCIKSFIHASVFKRTIQHSLNVLNYFHSLPASTTYFITKTQLDQVLLCKIPIKYKCKFGYSADRLVLIEPGEMQLPMLFVPIGKIVFALNDIASLFKVGVSTVAALPSMIEGSITSKWLKRNRIVRLTFANPDEARTRIALYSYLTGDFKSFMADSDVLPLCAANSIRNGWIGFSTRRTITHIGAQVGKKLNLQCLIKHSTNHEKNTKKPIDNEYQGSTFIRKHEEDLNPEDAIARLRNDYRPWHKEVAQYKEWCRQHPDYLTKNQNMENNEPEPPSQSKLNLGMVNNIDQDENQDEQNNVTLNSPSRIQNSKKVTRRSIDTAITYKSVSPIKKPLVVNSRFPQKPFKFEMEMETQTIFNAPLTQIHQMRPSTVLQRSHNSGNNLPHRSSSIQNCPKPVLTNTLNNSSKMPSRLPTANFNDYLKEDEYPDAQKRASSTITSMKPYATPNPSKSSYAAKKLPKTANLQTRNIDEYHEPNYESRHILHHNSEINSNANSGSEASTEVYLQAGVELSLLNSEKNTQNNTQSISRNSVKNSSQLNSMSKTTGNTSKTSTNANSQIPSNNASMHSVKFDVNISKTNSVLNNNVCNEVNLNYDSVLDKSSQEMEPSKNTAIFETSKSLFNESLYEGKHNPNIESAQKTDRQLLEMMRAAFTKLVRLRQLGIEIEQAAVVDNTIEEKRKFAEDTRMQLFALKNEASIKQDIDLRNIRARNTIERNELLETHANKTDKATHMRNKKAQKMRSDHLAHVNKSINDKKFAQAFVSMSRNIAMQSEKAHMKAENARKFAGVVEKAEAAKSRAIESRNHYRQSIEEIKKAKKETAKWEKSLNDQRLSQMRTAHSLRIQKVAELTSENHALRDSIRTLKKISKNIVYSQPKQEVIVDQIEGAAIDITKYCGENLGLVESRLLVEMINEIIH</sequence>
<feature type="compositionally biased region" description="Polar residues" evidence="3">
    <location>
        <begin position="1029"/>
        <end position="1049"/>
    </location>
</feature>
<dbReference type="GeneID" id="94843280"/>
<gene>
    <name evidence="4" type="ORF">TRFO_32582</name>
</gene>
<comment type="caution">
    <text evidence="4">The sequence shown here is derived from an EMBL/GenBank/DDBJ whole genome shotgun (WGS) entry which is preliminary data.</text>
</comment>
<dbReference type="PROSITE" id="PS50096">
    <property type="entry name" value="IQ"/>
    <property type="match status" value="1"/>
</dbReference>
<reference evidence="4" key="1">
    <citation type="submission" date="2016-10" db="EMBL/GenBank/DDBJ databases">
        <authorList>
            <person name="Benchimol M."/>
            <person name="Almeida L.G."/>
            <person name="Vasconcelos A.T."/>
            <person name="Perreira-Neves A."/>
            <person name="Rosa I.A."/>
            <person name="Tasca T."/>
            <person name="Bogo M.R."/>
            <person name="de Souza W."/>
        </authorList>
    </citation>
    <scope>NUCLEOTIDE SEQUENCE [LARGE SCALE GENOMIC DNA]</scope>
    <source>
        <strain evidence="4">K</strain>
    </source>
</reference>
<dbReference type="InterPro" id="IPR032675">
    <property type="entry name" value="LRR_dom_sf"/>
</dbReference>
<dbReference type="OrthoDB" id="2148418at2759"/>
<dbReference type="GO" id="GO:0005737">
    <property type="term" value="C:cytoplasm"/>
    <property type="evidence" value="ECO:0007669"/>
    <property type="project" value="TreeGrafter"/>
</dbReference>